<sequence length="126" mass="13582">SRSRSFRRRSSSRLPSSRLHAVDAAELADAHEVEAFRVPPGEPARVLAGDERLATKTLDAAPAARREESRDQSAVEAFLADADAIEEIRSEAREEARARASEWGLDDVLADGADESAAIDAGPDSR</sequence>
<name>A0A558FVN3_HALVO</name>
<dbReference type="EMBL" id="VMTR01000260">
    <property type="protein sequence ID" value="TVT89578.1"/>
    <property type="molecule type" value="Genomic_DNA"/>
</dbReference>
<organism evidence="2 3">
    <name type="scientific">Haloferax volcanii</name>
    <name type="common">Halobacterium volcanii</name>
    <dbReference type="NCBI Taxonomy" id="2246"/>
    <lineage>
        <taxon>Archaea</taxon>
        <taxon>Methanobacteriati</taxon>
        <taxon>Methanobacteriota</taxon>
        <taxon>Stenosarchaea group</taxon>
        <taxon>Halobacteria</taxon>
        <taxon>Halobacteriales</taxon>
        <taxon>Haloferacaceae</taxon>
        <taxon>Haloferax</taxon>
    </lineage>
</organism>
<gene>
    <name evidence="2" type="ORF">FQA18_18415</name>
</gene>
<evidence type="ECO:0000313" key="2">
    <source>
        <dbReference type="EMBL" id="TVT89578.1"/>
    </source>
</evidence>
<reference evidence="2 3" key="1">
    <citation type="submission" date="2019-07" db="EMBL/GenBank/DDBJ databases">
        <title>Draft genome sequence of Haloferax volcanii SS0101, isolated from salt farm in Samut Sakhon, Thailand.</title>
        <authorList>
            <person name="Wanthongcharoen S."/>
            <person name="Yamprayoonswat W."/>
            <person name="Ruangsuj P."/>
            <person name="Thongpramul N."/>
            <person name="Jumpathong W."/>
            <person name="Sittihan S."/>
            <person name="Kanjanavas P."/>
            <person name="Yasawong M."/>
        </authorList>
    </citation>
    <scope>NUCLEOTIDE SEQUENCE [LARGE SCALE GENOMIC DNA]</scope>
    <source>
        <strain evidence="2 3">SS0101</strain>
    </source>
</reference>
<protein>
    <recommendedName>
        <fullName evidence="1">DUF8054 domain-containing protein</fullName>
    </recommendedName>
</protein>
<dbReference type="Proteomes" id="UP000320212">
    <property type="component" value="Unassembled WGS sequence"/>
</dbReference>
<feature type="domain" description="DUF8054" evidence="1">
    <location>
        <begin position="18"/>
        <end position="105"/>
    </location>
</feature>
<evidence type="ECO:0000313" key="3">
    <source>
        <dbReference type="Proteomes" id="UP000320212"/>
    </source>
</evidence>
<feature type="non-terminal residue" evidence="2">
    <location>
        <position position="1"/>
    </location>
</feature>
<accession>A0A558FVN3</accession>
<evidence type="ECO:0000259" key="1">
    <source>
        <dbReference type="Pfam" id="PF26239"/>
    </source>
</evidence>
<dbReference type="InterPro" id="IPR058367">
    <property type="entry name" value="DUF8054"/>
</dbReference>
<comment type="caution">
    <text evidence="2">The sequence shown here is derived from an EMBL/GenBank/DDBJ whole genome shotgun (WGS) entry which is preliminary data.</text>
</comment>
<proteinExistence type="predicted"/>
<dbReference type="Pfam" id="PF26239">
    <property type="entry name" value="DUF8054"/>
    <property type="match status" value="1"/>
</dbReference>
<dbReference type="AlphaFoldDB" id="A0A558FVN3"/>